<dbReference type="Gene3D" id="1.20.1600.10">
    <property type="entry name" value="Outer membrane efflux proteins (OEP)"/>
    <property type="match status" value="1"/>
</dbReference>
<reference evidence="2" key="1">
    <citation type="submission" date="2022-03" db="EMBL/GenBank/DDBJ databases">
        <authorList>
            <person name="Woo C.Y."/>
        </authorList>
    </citation>
    <scope>NUCLEOTIDE SEQUENCE</scope>
    <source>
        <strain evidence="2">CYS-02</strain>
    </source>
</reference>
<dbReference type="SUPFAM" id="SSF56954">
    <property type="entry name" value="Outer membrane efflux proteins (OEP)"/>
    <property type="match status" value="1"/>
</dbReference>
<dbReference type="Pfam" id="PF02321">
    <property type="entry name" value="OEP"/>
    <property type="match status" value="2"/>
</dbReference>
<accession>A0A9X1VQT4</accession>
<dbReference type="InterPro" id="IPR003423">
    <property type="entry name" value="OMP_efflux"/>
</dbReference>
<name>A0A9X1VQT4_9BURK</name>
<evidence type="ECO:0000313" key="3">
    <source>
        <dbReference type="Proteomes" id="UP001139447"/>
    </source>
</evidence>
<comment type="caution">
    <text evidence="2">The sequence shown here is derived from an EMBL/GenBank/DDBJ whole genome shotgun (WGS) entry which is preliminary data.</text>
</comment>
<comment type="similarity">
    <text evidence="1">Belongs to the outer membrane factor (OMF) (TC 1.B.17) family.</text>
</comment>
<protein>
    <submittedName>
        <fullName evidence="2">TolC family protein</fullName>
    </submittedName>
</protein>
<proteinExistence type="inferred from homology"/>
<organism evidence="2 3">
    <name type="scientific">Variovorax terrae</name>
    <dbReference type="NCBI Taxonomy" id="2923278"/>
    <lineage>
        <taxon>Bacteria</taxon>
        <taxon>Pseudomonadati</taxon>
        <taxon>Pseudomonadota</taxon>
        <taxon>Betaproteobacteria</taxon>
        <taxon>Burkholderiales</taxon>
        <taxon>Comamonadaceae</taxon>
        <taxon>Variovorax</taxon>
    </lineage>
</organism>
<keyword evidence="3" id="KW-1185">Reference proteome</keyword>
<dbReference type="InterPro" id="IPR010131">
    <property type="entry name" value="MdtP/NodT-like"/>
</dbReference>
<dbReference type="Proteomes" id="UP001139447">
    <property type="component" value="Unassembled WGS sequence"/>
</dbReference>
<evidence type="ECO:0000313" key="2">
    <source>
        <dbReference type="EMBL" id="MCJ0761635.1"/>
    </source>
</evidence>
<evidence type="ECO:0000256" key="1">
    <source>
        <dbReference type="ARBA" id="ARBA00007613"/>
    </source>
</evidence>
<gene>
    <name evidence="2" type="ORF">MMF98_00250</name>
</gene>
<sequence>MSALPGLAQAPAPAGAAEPPRLPLAQVVQTVVAHNPELRAAQQSRVTAAASVLSASALPNPRLEWSSGRNRERLPSATPGAVQGWAIAQPLENPSLRGARVEAAQAGERGSQHQVAVTRNALVAQVKLRAYETVLRQAEAEAARDAVQLLEQVRERVRVRVASGEAARYEIIKADAEIINARQREQSALLLAEQTQLTLNRLAAGQLPARFQLVLSLDDAIDAAALQRLEPGEHPELRLLQSEVDRAQAQLEGARASRWPGLELRYGQTREPDIRQNMIGVSVQIPLLDQRRGPVDEAASELERARGRLEGRQAELRQQVLQAWKALEMARLRTEALSQGAVREAEAALRVAEAAYRFGERGILDVLDAQRVLRAVRADLLEARYQQQAARIELEFLAGRHAEPPGPL</sequence>
<dbReference type="EMBL" id="JALGBI010000001">
    <property type="protein sequence ID" value="MCJ0761635.1"/>
    <property type="molecule type" value="Genomic_DNA"/>
</dbReference>
<dbReference type="PANTHER" id="PTHR30203">
    <property type="entry name" value="OUTER MEMBRANE CATION EFFLUX PROTEIN"/>
    <property type="match status" value="1"/>
</dbReference>
<dbReference type="RefSeq" id="WP_243302758.1">
    <property type="nucleotide sequence ID" value="NZ_JALGBI010000001.1"/>
</dbReference>
<dbReference type="PANTHER" id="PTHR30203:SF24">
    <property type="entry name" value="BLR4935 PROTEIN"/>
    <property type="match status" value="1"/>
</dbReference>
<dbReference type="GO" id="GO:0015562">
    <property type="term" value="F:efflux transmembrane transporter activity"/>
    <property type="evidence" value="ECO:0007669"/>
    <property type="project" value="InterPro"/>
</dbReference>
<dbReference type="AlphaFoldDB" id="A0A9X1VQT4"/>